<comment type="caution">
    <text evidence="2">The sequence shown here is derived from an EMBL/GenBank/DDBJ whole genome shotgun (WGS) entry which is preliminary data.</text>
</comment>
<dbReference type="GO" id="GO:0003676">
    <property type="term" value="F:nucleic acid binding"/>
    <property type="evidence" value="ECO:0007669"/>
    <property type="project" value="InterPro"/>
</dbReference>
<feature type="region of interest" description="Disordered" evidence="1">
    <location>
        <begin position="232"/>
        <end position="253"/>
    </location>
</feature>
<name>A0A4C1V424_EUMVA</name>
<dbReference type="Gene3D" id="3.30.420.10">
    <property type="entry name" value="Ribonuclease H-like superfamily/Ribonuclease H"/>
    <property type="match status" value="1"/>
</dbReference>
<proteinExistence type="predicted"/>
<dbReference type="Proteomes" id="UP000299102">
    <property type="component" value="Unassembled WGS sequence"/>
</dbReference>
<sequence length="332" mass="37904">MSTAHNNIKFDIDDEWLGTLMLAGFPEAYKPMIMGLESFDIKISADSIKYKLLQEVQCSDNSAFFTRKKAIQRNQHNSTKVKQVLHIPKLAANLLSVNAMVKNGCNVNFRDEDCDIYDKNNKLLCSAQLVNNLYLLNTHRELAKQFWAEALATAAYIINRSPTKSINGKTPMEIWTDTNQIMKSRDVVLLENVEKYNNNINLPCTSNSNNPEIQPFEETCKEELEDSIDHFTGESSEDYQSGENDDSSYIPEQSIDLESPIRNINLRPRRDVEYAETDDHDVSYFCPVLNLNDPQTADEALSSSHADQWKKAMQEEYDSLIKNKTWSLVDAP</sequence>
<keyword evidence="3" id="KW-1185">Reference proteome</keyword>
<accession>A0A4C1V424</accession>
<dbReference type="AlphaFoldDB" id="A0A4C1V424"/>
<dbReference type="SUPFAM" id="SSF53098">
    <property type="entry name" value="Ribonuclease H-like"/>
    <property type="match status" value="1"/>
</dbReference>
<gene>
    <name evidence="2" type="ORF">EVAR_30907_1</name>
</gene>
<reference evidence="2 3" key="1">
    <citation type="journal article" date="2019" name="Commun. Biol.">
        <title>The bagworm genome reveals a unique fibroin gene that provides high tensile strength.</title>
        <authorList>
            <person name="Kono N."/>
            <person name="Nakamura H."/>
            <person name="Ohtoshi R."/>
            <person name="Tomita M."/>
            <person name="Numata K."/>
            <person name="Arakawa K."/>
        </authorList>
    </citation>
    <scope>NUCLEOTIDE SEQUENCE [LARGE SCALE GENOMIC DNA]</scope>
</reference>
<evidence type="ECO:0000256" key="1">
    <source>
        <dbReference type="SAM" id="MobiDB-lite"/>
    </source>
</evidence>
<evidence type="ECO:0000313" key="3">
    <source>
        <dbReference type="Proteomes" id="UP000299102"/>
    </source>
</evidence>
<evidence type="ECO:0000313" key="2">
    <source>
        <dbReference type="EMBL" id="GBP33319.1"/>
    </source>
</evidence>
<dbReference type="EMBL" id="BGZK01000272">
    <property type="protein sequence ID" value="GBP33319.1"/>
    <property type="molecule type" value="Genomic_DNA"/>
</dbReference>
<protein>
    <submittedName>
        <fullName evidence="2">Retrovirus-related Pol polyprotein from transposon TNT 1-94</fullName>
    </submittedName>
</protein>
<dbReference type="OrthoDB" id="430476at2759"/>
<organism evidence="2 3">
    <name type="scientific">Eumeta variegata</name>
    <name type="common">Bagworm moth</name>
    <name type="synonym">Eumeta japonica</name>
    <dbReference type="NCBI Taxonomy" id="151549"/>
    <lineage>
        <taxon>Eukaryota</taxon>
        <taxon>Metazoa</taxon>
        <taxon>Ecdysozoa</taxon>
        <taxon>Arthropoda</taxon>
        <taxon>Hexapoda</taxon>
        <taxon>Insecta</taxon>
        <taxon>Pterygota</taxon>
        <taxon>Neoptera</taxon>
        <taxon>Endopterygota</taxon>
        <taxon>Lepidoptera</taxon>
        <taxon>Glossata</taxon>
        <taxon>Ditrysia</taxon>
        <taxon>Tineoidea</taxon>
        <taxon>Psychidae</taxon>
        <taxon>Oiketicinae</taxon>
        <taxon>Eumeta</taxon>
    </lineage>
</organism>
<dbReference type="InterPro" id="IPR036397">
    <property type="entry name" value="RNaseH_sf"/>
</dbReference>
<dbReference type="InterPro" id="IPR012337">
    <property type="entry name" value="RNaseH-like_sf"/>
</dbReference>